<dbReference type="EMBL" id="KM655838">
    <property type="protein sequence ID" value="AJO61894.1"/>
    <property type="molecule type" value="Genomic_DNA"/>
</dbReference>
<geneLocation type="mitochondrion" evidence="2"/>
<keyword evidence="1" id="KW-0812">Transmembrane</keyword>
<accession>A0A0F6PBT0</accession>
<name>A0A0F6PBT0_WHICA</name>
<reference evidence="2" key="1">
    <citation type="journal article" date="2015" name="Belg. J. Zool.">
        <title>Complete mitochondrial genome of Whitmania laevis (Annelida, Hirudinea) and comparative analyses within Whitmania mitochondrial genomes.</title>
        <authorList>
            <person name="Ye F."/>
            <person name="Liu T."/>
            <person name="Zhu W."/>
            <person name="You P."/>
        </authorList>
    </citation>
    <scope>NUCLEOTIDE SEQUENCE</scope>
</reference>
<evidence type="ECO:0000313" key="2">
    <source>
        <dbReference type="EMBL" id="AJO61894.1"/>
    </source>
</evidence>
<dbReference type="AlphaFoldDB" id="A0A0F6PBT0"/>
<sequence length="49" mass="6103">MPQLSPLHWIFAFISLWLLMFHLISMLWWLSYVVYLKLNYSFMVYSIMK</sequence>
<feature type="transmembrane region" description="Helical" evidence="1">
    <location>
        <begin position="6"/>
        <end position="30"/>
    </location>
</feature>
<keyword evidence="1" id="KW-0472">Membrane</keyword>
<gene>
    <name evidence="2" type="primary">ATP8</name>
</gene>
<evidence type="ECO:0000256" key="1">
    <source>
        <dbReference type="SAM" id="Phobius"/>
    </source>
</evidence>
<keyword evidence="1" id="KW-1133">Transmembrane helix</keyword>
<organism evidence="2">
    <name type="scientific">Whitmania acranulata</name>
    <name type="common">Leech</name>
    <dbReference type="NCBI Taxonomy" id="1329092"/>
    <lineage>
        <taxon>Eukaryota</taxon>
        <taxon>Metazoa</taxon>
        <taxon>Spiralia</taxon>
        <taxon>Lophotrochozoa</taxon>
        <taxon>Annelida</taxon>
        <taxon>Clitellata</taxon>
        <taxon>Hirudinea</taxon>
        <taxon>Hirudinida</taxon>
        <taxon>Hirudiniformes</taxon>
        <taxon>Haemopidae</taxon>
        <taxon>Whitmania</taxon>
    </lineage>
</organism>
<keyword evidence="2" id="KW-0496">Mitochondrion</keyword>
<protein>
    <submittedName>
        <fullName evidence="2">ATP synthase F0 subunit 8</fullName>
    </submittedName>
</protein>
<proteinExistence type="predicted"/>